<proteinExistence type="predicted"/>
<evidence type="ECO:0000313" key="3">
    <source>
        <dbReference type="Proteomes" id="UP001213000"/>
    </source>
</evidence>
<protein>
    <submittedName>
        <fullName evidence="2">Uncharacterized protein</fullName>
    </submittedName>
</protein>
<reference evidence="2" key="1">
    <citation type="submission" date="2022-07" db="EMBL/GenBank/DDBJ databases">
        <title>Genome Sequence of Leucocoprinus birnbaumii.</title>
        <authorList>
            <person name="Buettner E."/>
        </authorList>
    </citation>
    <scope>NUCLEOTIDE SEQUENCE</scope>
    <source>
        <strain evidence="2">VT141</strain>
    </source>
</reference>
<sequence length="326" mass="36687">MAGSRNTLLQTESRIQVVTFTTVEGTLYGLSFALYLSCCHLLLLELSKDKGRRRQNFLTLSHMSLVMICGLLTLVVDTRSIQESWVDHPTAAPGGSLLYWADIFLHLAFVDYVESLNISPLYHNDSQFDAPWVHRFALTFVCGWIPLVNDLDLGIEIVETCDVIGRPIFTDSQRLVIDAVRQGMMIFTGLIVTSLISARIALVRRTHIQNMGESDSSNQYFSIISMLVESFALEFIWTIILIATDFWPDNVRASAVNLAFNDLLPSIQIIAYLLVVYRVSLRRAWEKDTEEKLTSLQWNRDAQQSTQLTTTHASIHISGDAPGDAV</sequence>
<gene>
    <name evidence="2" type="ORF">NP233_g13023</name>
</gene>
<keyword evidence="1" id="KW-0812">Transmembrane</keyword>
<name>A0AAD5VDE8_9AGAR</name>
<accession>A0AAD5VDE8</accession>
<feature type="transmembrane region" description="Helical" evidence="1">
    <location>
        <begin position="263"/>
        <end position="281"/>
    </location>
</feature>
<keyword evidence="3" id="KW-1185">Reference proteome</keyword>
<keyword evidence="1" id="KW-1133">Transmembrane helix</keyword>
<organism evidence="2 3">
    <name type="scientific">Leucocoprinus birnbaumii</name>
    <dbReference type="NCBI Taxonomy" id="56174"/>
    <lineage>
        <taxon>Eukaryota</taxon>
        <taxon>Fungi</taxon>
        <taxon>Dikarya</taxon>
        <taxon>Basidiomycota</taxon>
        <taxon>Agaricomycotina</taxon>
        <taxon>Agaricomycetes</taxon>
        <taxon>Agaricomycetidae</taxon>
        <taxon>Agaricales</taxon>
        <taxon>Agaricineae</taxon>
        <taxon>Agaricaceae</taxon>
        <taxon>Leucocoprinus</taxon>
    </lineage>
</organism>
<dbReference type="AlphaFoldDB" id="A0AAD5VDE8"/>
<feature type="transmembrane region" description="Helical" evidence="1">
    <location>
        <begin position="184"/>
        <end position="202"/>
    </location>
</feature>
<dbReference type="Proteomes" id="UP001213000">
    <property type="component" value="Unassembled WGS sequence"/>
</dbReference>
<feature type="transmembrane region" description="Helical" evidence="1">
    <location>
        <begin position="56"/>
        <end position="76"/>
    </location>
</feature>
<keyword evidence="1" id="KW-0472">Membrane</keyword>
<feature type="transmembrane region" description="Helical" evidence="1">
    <location>
        <begin position="223"/>
        <end position="243"/>
    </location>
</feature>
<evidence type="ECO:0000313" key="2">
    <source>
        <dbReference type="EMBL" id="KAJ3551724.1"/>
    </source>
</evidence>
<dbReference type="EMBL" id="JANIEX010002161">
    <property type="protein sequence ID" value="KAJ3551724.1"/>
    <property type="molecule type" value="Genomic_DNA"/>
</dbReference>
<comment type="caution">
    <text evidence="2">The sequence shown here is derived from an EMBL/GenBank/DDBJ whole genome shotgun (WGS) entry which is preliminary data.</text>
</comment>
<feature type="transmembrane region" description="Helical" evidence="1">
    <location>
        <begin position="26"/>
        <end position="44"/>
    </location>
</feature>
<evidence type="ECO:0000256" key="1">
    <source>
        <dbReference type="SAM" id="Phobius"/>
    </source>
</evidence>